<dbReference type="GO" id="GO:0140359">
    <property type="term" value="F:ABC-type transporter activity"/>
    <property type="evidence" value="ECO:0007669"/>
    <property type="project" value="InterPro"/>
</dbReference>
<comment type="caution">
    <text evidence="13">The sequence shown here is derived from an EMBL/GenBank/DDBJ whole genome shotgun (WGS) entry which is preliminary data.</text>
</comment>
<feature type="compositionally biased region" description="Basic and acidic residues" evidence="10">
    <location>
        <begin position="575"/>
        <end position="586"/>
    </location>
</feature>
<keyword evidence="4" id="KW-1003">Cell membrane</keyword>
<evidence type="ECO:0000256" key="8">
    <source>
        <dbReference type="ARBA" id="ARBA00023136"/>
    </source>
</evidence>
<gene>
    <name evidence="13" type="primary">esaA</name>
    <name evidence="13" type="ORF">GMD78_04095</name>
</gene>
<dbReference type="NCBIfam" id="TIGR03929">
    <property type="entry name" value="T7_esaA_Nterm"/>
    <property type="match status" value="1"/>
</dbReference>
<comment type="similarity">
    <text evidence="2">Belongs to the EsaA family.</text>
</comment>
<evidence type="ECO:0000256" key="11">
    <source>
        <dbReference type="SAM" id="Phobius"/>
    </source>
</evidence>
<comment type="subcellular location">
    <subcellularLocation>
        <location evidence="1">Cell membrane</location>
        <topology evidence="1">Multi-pass membrane protein</topology>
    </subcellularLocation>
</comment>
<evidence type="ECO:0000259" key="12">
    <source>
        <dbReference type="Pfam" id="PF12698"/>
    </source>
</evidence>
<evidence type="ECO:0000256" key="4">
    <source>
        <dbReference type="ARBA" id="ARBA00022475"/>
    </source>
</evidence>
<feature type="domain" description="ABC-2 type transporter transmembrane" evidence="12">
    <location>
        <begin position="7"/>
        <end position="202"/>
    </location>
</feature>
<reference evidence="13 14" key="1">
    <citation type="submission" date="2019-11" db="EMBL/GenBank/DDBJ databases">
        <authorList>
            <person name="Li X."/>
        </authorList>
    </citation>
    <scope>NUCLEOTIDE SEQUENCE [LARGE SCALE GENOMIC DNA]</scope>
    <source>
        <strain evidence="13 14">L9</strain>
    </source>
</reference>
<comment type="subunit">
    <text evidence="9">Homodimer. Interacts with EssB.</text>
</comment>
<evidence type="ECO:0000256" key="1">
    <source>
        <dbReference type="ARBA" id="ARBA00004651"/>
    </source>
</evidence>
<evidence type="ECO:0000256" key="7">
    <source>
        <dbReference type="ARBA" id="ARBA00023026"/>
    </source>
</evidence>
<evidence type="ECO:0000256" key="2">
    <source>
        <dbReference type="ARBA" id="ARBA00008338"/>
    </source>
</evidence>
<dbReference type="PANTHER" id="PTHR43077">
    <property type="entry name" value="TRANSPORT PERMEASE YVFS-RELATED"/>
    <property type="match status" value="1"/>
</dbReference>
<dbReference type="PANTHER" id="PTHR43077:SF10">
    <property type="entry name" value="TRANSPORT PERMEASE PROTEIN"/>
    <property type="match status" value="1"/>
</dbReference>
<dbReference type="EMBL" id="WOCA01000002">
    <property type="protein sequence ID" value="MUK87581.1"/>
    <property type="molecule type" value="Genomic_DNA"/>
</dbReference>
<evidence type="ECO:0000256" key="3">
    <source>
        <dbReference type="ARBA" id="ARBA00020819"/>
    </source>
</evidence>
<keyword evidence="14" id="KW-1185">Reference proteome</keyword>
<dbReference type="Pfam" id="PF12698">
    <property type="entry name" value="ABC2_membrane_3"/>
    <property type="match status" value="1"/>
</dbReference>
<feature type="transmembrane region" description="Helical" evidence="11">
    <location>
        <begin position="1018"/>
        <end position="1038"/>
    </location>
</feature>
<feature type="transmembrane region" description="Helical" evidence="11">
    <location>
        <begin position="1078"/>
        <end position="1097"/>
    </location>
</feature>
<dbReference type="Gene3D" id="3.40.1710.10">
    <property type="entry name" value="abc type-2 transporter like domain"/>
    <property type="match status" value="1"/>
</dbReference>
<sequence>MKKLDKRWLLFLVLILLLASGLSYLVLKQEDETRTEQSNDTLKMNIALVNEDEGAQFGNEDLTFGDAFVRSLNNNDEHNWYVVSRGVAESGLNGNTYDMMIVIPNDFSEKALSIDSESPEQVVLDYKINASDNEQIRSEAEKTASNILNDFNRRIIDVYFASIIGNLQDAQDSIGEIIEQQSQYTNMYNHNVNAPLSNYTNQFGMLKDHSQSSRETFSGFEDTLQLFENQLGENIEAGQSYLTDVDEFSNLKESNNLSLSNFSDLLTQFDHALKNDDVEQKLNDLQATNNFICQQFKQSMEQQDNLVFDSAELRAYFLDANERVRNVEKILNDTLESDLESNIEDRLRNIFAEAFSDGYILNPRTIFEEPDQRVHARIQDQIEKLPSLNEEDIRDSGLSEQLVLQLVNVIAVTNKYIEECSVDEDCDYTPSPKDNSNMLKHEIQAIKDHLISTGVTITDSVELPKNEKEGQIFKLEIPSEYDLTRLVLTLPGHDEADYTSSYKENGEVRLPANEEGIFTVSISLKLNDESSDIDVFQPATWSWEMEQKNITNVDEPEEVAAIVFNAPLVASVSTESREGTDEKESSQEVSNDPNKETSSTEEENLKDSQNESNDSGEETENNETKTNNDSTDETPGEDNSDPVNGDDGESNPDGDEPDPDPDPEIIRVEVINNFIRHKVMSSVHEEGMNPDYDSSTELLINAAVHTVSNYQQLRSQYEMYYGLDMDSPGLKRRLNRSSLANLATESSLYYLFNEQDIEELLTNYVISNVKKGITEEIRTPIQQLEEQISTYREIAELAEQNSNELVDKVMKTSEQAALLNDSLQETLKNVSRWRESSLELIDKQREVQANNDNEQLELLSLGNEFQPLLSESQSLVEQARSNLESADTVYQAFEMVDTQADTIEQSGEDLVQLASQLSAEMTDKLVEDQEFADNFTGVLANSRIGERQNENLYEFLSNPIQTSNEGTIRTRETFSPYLLVLTCFIVVLFTAYVISTIQQRRVEHDQFSADKSLISKNLPITLITASIGILEGIIIGLMSSYFLQILEGSMIIWTLLVTSVMVAMLLIATYLLRQIKMVGMFILLIIFSLYLFLSNASGTGLETMNKLKVFSPLQYVESLLQQAVQGSPNYALATIFLLGLIIIGTLANLFVFHHFKQKGELEDESTAKAS</sequence>
<dbReference type="InterPro" id="IPR051328">
    <property type="entry name" value="T7SS_ABC-Transporter"/>
</dbReference>
<dbReference type="GO" id="GO:0005886">
    <property type="term" value="C:plasma membrane"/>
    <property type="evidence" value="ECO:0007669"/>
    <property type="project" value="UniProtKB-SubCell"/>
</dbReference>
<evidence type="ECO:0000313" key="14">
    <source>
        <dbReference type="Proteomes" id="UP000469125"/>
    </source>
</evidence>
<keyword evidence="8 11" id="KW-0472">Membrane</keyword>
<feature type="compositionally biased region" description="Acidic residues" evidence="10">
    <location>
        <begin position="630"/>
        <end position="663"/>
    </location>
</feature>
<dbReference type="RefSeq" id="WP_155667395.1">
    <property type="nucleotide sequence ID" value="NZ_WOCA01000002.1"/>
</dbReference>
<dbReference type="InterPro" id="IPR023838">
    <property type="entry name" value="T7SS_EsaA"/>
</dbReference>
<organism evidence="13 14">
    <name type="scientific">Ornithinibacillus caprae</name>
    <dbReference type="NCBI Taxonomy" id="2678566"/>
    <lineage>
        <taxon>Bacteria</taxon>
        <taxon>Bacillati</taxon>
        <taxon>Bacillota</taxon>
        <taxon>Bacilli</taxon>
        <taxon>Bacillales</taxon>
        <taxon>Bacillaceae</taxon>
        <taxon>Ornithinibacillus</taxon>
    </lineage>
</organism>
<protein>
    <recommendedName>
        <fullName evidence="3">Type VII secretion system accessory factor EsaA</fullName>
    </recommendedName>
</protein>
<evidence type="ECO:0000256" key="6">
    <source>
        <dbReference type="ARBA" id="ARBA00022989"/>
    </source>
</evidence>
<dbReference type="InterPro" id="IPR013525">
    <property type="entry name" value="ABC2_TM"/>
</dbReference>
<evidence type="ECO:0000256" key="5">
    <source>
        <dbReference type="ARBA" id="ARBA00022692"/>
    </source>
</evidence>
<dbReference type="AlphaFoldDB" id="A0A6N8FEG2"/>
<feature type="transmembrane region" description="Helical" evidence="11">
    <location>
        <begin position="977"/>
        <end position="997"/>
    </location>
</feature>
<feature type="region of interest" description="Disordered" evidence="10">
    <location>
        <begin position="572"/>
        <end position="664"/>
    </location>
</feature>
<keyword evidence="7" id="KW-0843">Virulence</keyword>
<keyword evidence="6 11" id="KW-1133">Transmembrane helix</keyword>
<evidence type="ECO:0000256" key="10">
    <source>
        <dbReference type="SAM" id="MobiDB-lite"/>
    </source>
</evidence>
<dbReference type="Proteomes" id="UP000469125">
    <property type="component" value="Unassembled WGS sequence"/>
</dbReference>
<evidence type="ECO:0000256" key="9">
    <source>
        <dbReference type="ARBA" id="ARBA00046722"/>
    </source>
</evidence>
<proteinExistence type="inferred from homology"/>
<feature type="transmembrane region" description="Helical" evidence="11">
    <location>
        <begin position="1050"/>
        <end position="1071"/>
    </location>
</feature>
<name>A0A6N8FEG2_9BACI</name>
<evidence type="ECO:0000313" key="13">
    <source>
        <dbReference type="EMBL" id="MUK87581.1"/>
    </source>
</evidence>
<keyword evidence="5 11" id="KW-0812">Transmembrane</keyword>
<accession>A0A6N8FEG2</accession>
<feature type="transmembrane region" description="Helical" evidence="11">
    <location>
        <begin position="1130"/>
        <end position="1152"/>
    </location>
</feature>